<evidence type="ECO:0000256" key="14">
    <source>
        <dbReference type="ARBA" id="ARBA00023136"/>
    </source>
</evidence>
<dbReference type="CDD" id="cd14066">
    <property type="entry name" value="STKc_IRAK"/>
    <property type="match status" value="1"/>
</dbReference>
<evidence type="ECO:0000256" key="15">
    <source>
        <dbReference type="ARBA" id="ARBA00047899"/>
    </source>
</evidence>
<comment type="catalytic activity">
    <reaction evidence="15">
        <text>L-threonyl-[protein] + ATP = O-phospho-L-threonyl-[protein] + ADP + H(+)</text>
        <dbReference type="Rhea" id="RHEA:46608"/>
        <dbReference type="Rhea" id="RHEA-COMP:11060"/>
        <dbReference type="Rhea" id="RHEA-COMP:11605"/>
        <dbReference type="ChEBI" id="CHEBI:15378"/>
        <dbReference type="ChEBI" id="CHEBI:30013"/>
        <dbReference type="ChEBI" id="CHEBI:30616"/>
        <dbReference type="ChEBI" id="CHEBI:61977"/>
        <dbReference type="ChEBI" id="CHEBI:456216"/>
        <dbReference type="EC" id="2.7.11.1"/>
    </reaction>
</comment>
<feature type="region of interest" description="Disordered" evidence="17">
    <location>
        <begin position="453"/>
        <end position="474"/>
    </location>
</feature>
<dbReference type="SMART" id="SM00220">
    <property type="entry name" value="S_TKc"/>
    <property type="match status" value="1"/>
</dbReference>
<keyword evidence="14 18" id="KW-0472">Membrane</keyword>
<dbReference type="InterPro" id="IPR011009">
    <property type="entry name" value="Kinase-like_dom_sf"/>
</dbReference>
<dbReference type="SUPFAM" id="SSF52058">
    <property type="entry name" value="L domain-like"/>
    <property type="match status" value="1"/>
</dbReference>
<dbReference type="AlphaFoldDB" id="A0A8S0U651"/>
<keyword evidence="3" id="KW-0723">Serine/threonine-protein kinase</keyword>
<evidence type="ECO:0000256" key="13">
    <source>
        <dbReference type="ARBA" id="ARBA00022989"/>
    </source>
</evidence>
<evidence type="ECO:0000256" key="11">
    <source>
        <dbReference type="ARBA" id="ARBA00022777"/>
    </source>
</evidence>
<dbReference type="InterPro" id="IPR008271">
    <property type="entry name" value="Ser/Thr_kinase_AS"/>
</dbReference>
<comment type="subcellular location">
    <subcellularLocation>
        <location evidence="1">Membrane</location>
        <topology evidence="1">Single-pass membrane protein</topology>
    </subcellularLocation>
</comment>
<gene>
    <name evidence="20" type="ORF">OLEA9_A000476</name>
</gene>
<dbReference type="FunFam" id="1.10.510.10:FF:001023">
    <property type="entry name" value="Os07g0541700 protein"/>
    <property type="match status" value="1"/>
</dbReference>
<dbReference type="PANTHER" id="PTHR48007:SF83">
    <property type="entry name" value="PROTEIN KINASE DOMAIN-CONTAINING PROTEIN"/>
    <property type="match status" value="1"/>
</dbReference>
<sequence>MQSLVLYGNSLSGSLPFEIGNLNYLQNLDLSVNFFNGSLPTSLIQCKRLRTLDLNQNNFSCSLPNGFGKNLALLEKLDLSYNNFGSSIPSDLGNLSNLRGTVDLSHNMFNGSIPSSLGNLPEKVYIDLTFNKLSGPIPQNGALVNRGPTAFIGNPRLCGPPLKNLCSSDSEASSPSSFPFLPSNNPPQGGDNVGKVNGRRGLSKAAVIAIVLSDMIGICVIGFLFSYCYSRVCSYGKRKHGNGYGFDQKGSKGRKECSCFRKDESATLLETVEQYDLVPLDAKVAFDLDELLKALAFVLRKSGIGIVYKVVLEDGLTLAVRRLGEGGSQRFKEFQTEGEAIGKLRHPNIVTLKAYYWSVDEKLLIYDFIPNGNLATAIHGNPGLVSSTPLPWSMRANIMKGVAKGLLYLHEYSPKKYVHGDLKPSNILLGHDMEPKISDFGLGRLANISGGSPTLQSSRMFSDKPQHREQSSTPSEVATVASAASFGYNYQAPEVLKVVKPSQKWDVYSYGMILLEMITGRSPIVQVRNSEIDLVHWLQLCIEEKQLLSDVLDPHLAQDAEKEEEMVTVLKIAMTCTQSSPERRPTMRRVFEALERISVSSD</sequence>
<dbReference type="PANTHER" id="PTHR48007">
    <property type="entry name" value="LEUCINE-RICH REPEAT RECEPTOR-LIKE PROTEIN KINASE PXC1"/>
    <property type="match status" value="1"/>
</dbReference>
<keyword evidence="9" id="KW-0677">Repeat</keyword>
<evidence type="ECO:0000256" key="9">
    <source>
        <dbReference type="ARBA" id="ARBA00022737"/>
    </source>
</evidence>
<accession>A0A8S0U651</accession>
<comment type="catalytic activity">
    <reaction evidence="16">
        <text>L-seryl-[protein] + ATP = O-phospho-L-seryl-[protein] + ADP + H(+)</text>
        <dbReference type="Rhea" id="RHEA:17989"/>
        <dbReference type="Rhea" id="RHEA-COMP:9863"/>
        <dbReference type="Rhea" id="RHEA-COMP:11604"/>
        <dbReference type="ChEBI" id="CHEBI:15378"/>
        <dbReference type="ChEBI" id="CHEBI:29999"/>
        <dbReference type="ChEBI" id="CHEBI:30616"/>
        <dbReference type="ChEBI" id="CHEBI:83421"/>
        <dbReference type="ChEBI" id="CHEBI:456216"/>
        <dbReference type="EC" id="2.7.11.1"/>
    </reaction>
</comment>
<dbReference type="EC" id="2.7.11.1" evidence="2"/>
<feature type="compositionally biased region" description="Basic and acidic residues" evidence="17">
    <location>
        <begin position="461"/>
        <end position="470"/>
    </location>
</feature>
<keyword evidence="13 18" id="KW-1133">Transmembrane helix</keyword>
<keyword evidence="7 18" id="KW-0812">Transmembrane</keyword>
<evidence type="ECO:0000256" key="18">
    <source>
        <dbReference type="SAM" id="Phobius"/>
    </source>
</evidence>
<evidence type="ECO:0000256" key="1">
    <source>
        <dbReference type="ARBA" id="ARBA00004167"/>
    </source>
</evidence>
<dbReference type="GO" id="GO:0005524">
    <property type="term" value="F:ATP binding"/>
    <property type="evidence" value="ECO:0007669"/>
    <property type="project" value="UniProtKB-KW"/>
</dbReference>
<evidence type="ECO:0000256" key="8">
    <source>
        <dbReference type="ARBA" id="ARBA00022729"/>
    </source>
</evidence>
<dbReference type="GO" id="GO:0004674">
    <property type="term" value="F:protein serine/threonine kinase activity"/>
    <property type="evidence" value="ECO:0007669"/>
    <property type="project" value="UniProtKB-KW"/>
</dbReference>
<evidence type="ECO:0000256" key="3">
    <source>
        <dbReference type="ARBA" id="ARBA00022527"/>
    </source>
</evidence>
<protein>
    <recommendedName>
        <fullName evidence="2">non-specific serine/threonine protein kinase</fullName>
        <ecNumber evidence="2">2.7.11.1</ecNumber>
    </recommendedName>
</protein>
<dbReference type="SUPFAM" id="SSF56112">
    <property type="entry name" value="Protein kinase-like (PK-like)"/>
    <property type="match status" value="1"/>
</dbReference>
<feature type="transmembrane region" description="Helical" evidence="18">
    <location>
        <begin position="205"/>
        <end position="227"/>
    </location>
</feature>
<evidence type="ECO:0000256" key="4">
    <source>
        <dbReference type="ARBA" id="ARBA00022553"/>
    </source>
</evidence>
<dbReference type="Proteomes" id="UP000594638">
    <property type="component" value="Unassembled WGS sequence"/>
</dbReference>
<proteinExistence type="predicted"/>
<dbReference type="Pfam" id="PF00069">
    <property type="entry name" value="Pkinase"/>
    <property type="match status" value="1"/>
</dbReference>
<evidence type="ECO:0000256" key="6">
    <source>
        <dbReference type="ARBA" id="ARBA00022679"/>
    </source>
</evidence>
<dbReference type="FunFam" id="3.80.10.10:FF:000722">
    <property type="entry name" value="Leucine-rich repeat receptor-like protein kinase"/>
    <property type="match status" value="1"/>
</dbReference>
<evidence type="ECO:0000256" key="2">
    <source>
        <dbReference type="ARBA" id="ARBA00012513"/>
    </source>
</evidence>
<comment type="caution">
    <text evidence="20">The sequence shown here is derived from an EMBL/GenBank/DDBJ whole genome shotgun (WGS) entry which is preliminary data.</text>
</comment>
<feature type="compositionally biased region" description="Low complexity" evidence="17">
    <location>
        <begin position="176"/>
        <end position="187"/>
    </location>
</feature>
<dbReference type="InterPro" id="IPR001611">
    <property type="entry name" value="Leu-rich_rpt"/>
</dbReference>
<dbReference type="Gene3D" id="3.30.200.20">
    <property type="entry name" value="Phosphorylase Kinase, domain 1"/>
    <property type="match status" value="1"/>
</dbReference>
<evidence type="ECO:0000313" key="21">
    <source>
        <dbReference type="Proteomes" id="UP000594638"/>
    </source>
</evidence>
<organism evidence="20 21">
    <name type="scientific">Olea europaea subsp. europaea</name>
    <dbReference type="NCBI Taxonomy" id="158383"/>
    <lineage>
        <taxon>Eukaryota</taxon>
        <taxon>Viridiplantae</taxon>
        <taxon>Streptophyta</taxon>
        <taxon>Embryophyta</taxon>
        <taxon>Tracheophyta</taxon>
        <taxon>Spermatophyta</taxon>
        <taxon>Magnoliopsida</taxon>
        <taxon>eudicotyledons</taxon>
        <taxon>Gunneridae</taxon>
        <taxon>Pentapetalae</taxon>
        <taxon>asterids</taxon>
        <taxon>lamiids</taxon>
        <taxon>Lamiales</taxon>
        <taxon>Oleaceae</taxon>
        <taxon>Oleeae</taxon>
        <taxon>Olea</taxon>
    </lineage>
</organism>
<dbReference type="InterPro" id="IPR000719">
    <property type="entry name" value="Prot_kinase_dom"/>
</dbReference>
<keyword evidence="10" id="KW-0547">Nucleotide-binding</keyword>
<dbReference type="PROSITE" id="PS00108">
    <property type="entry name" value="PROTEIN_KINASE_ST"/>
    <property type="match status" value="1"/>
</dbReference>
<evidence type="ECO:0000256" key="7">
    <source>
        <dbReference type="ARBA" id="ARBA00022692"/>
    </source>
</evidence>
<keyword evidence="21" id="KW-1185">Reference proteome</keyword>
<dbReference type="InterPro" id="IPR032675">
    <property type="entry name" value="LRR_dom_sf"/>
</dbReference>
<feature type="region of interest" description="Disordered" evidence="17">
    <location>
        <begin position="176"/>
        <end position="195"/>
    </location>
</feature>
<evidence type="ECO:0000256" key="10">
    <source>
        <dbReference type="ARBA" id="ARBA00022741"/>
    </source>
</evidence>
<dbReference type="OrthoDB" id="4062651at2759"/>
<dbReference type="Pfam" id="PF00560">
    <property type="entry name" value="LRR_1"/>
    <property type="match status" value="4"/>
</dbReference>
<keyword evidence="11 20" id="KW-0418">Kinase</keyword>
<evidence type="ECO:0000256" key="16">
    <source>
        <dbReference type="ARBA" id="ARBA00048679"/>
    </source>
</evidence>
<evidence type="ECO:0000256" key="12">
    <source>
        <dbReference type="ARBA" id="ARBA00022840"/>
    </source>
</evidence>
<keyword evidence="20" id="KW-0675">Receptor</keyword>
<dbReference type="EMBL" id="CACTIH010007367">
    <property type="protein sequence ID" value="CAA3011357.1"/>
    <property type="molecule type" value="Genomic_DNA"/>
</dbReference>
<name>A0A8S0U651_OLEEU</name>
<dbReference type="Gene3D" id="3.80.10.10">
    <property type="entry name" value="Ribonuclease Inhibitor"/>
    <property type="match status" value="1"/>
</dbReference>
<evidence type="ECO:0000259" key="19">
    <source>
        <dbReference type="PROSITE" id="PS50011"/>
    </source>
</evidence>
<dbReference type="GO" id="GO:0016020">
    <property type="term" value="C:membrane"/>
    <property type="evidence" value="ECO:0007669"/>
    <property type="project" value="UniProtKB-SubCell"/>
</dbReference>
<evidence type="ECO:0000313" key="20">
    <source>
        <dbReference type="EMBL" id="CAA3011357.1"/>
    </source>
</evidence>
<dbReference type="InterPro" id="IPR046959">
    <property type="entry name" value="PRK1-6/SRF4-like"/>
</dbReference>
<keyword evidence="5" id="KW-0433">Leucine-rich repeat</keyword>
<dbReference type="PROSITE" id="PS50011">
    <property type="entry name" value="PROTEIN_KINASE_DOM"/>
    <property type="match status" value="1"/>
</dbReference>
<keyword evidence="4" id="KW-0597">Phosphoprotein</keyword>
<feature type="domain" description="Protein kinase" evidence="19">
    <location>
        <begin position="293"/>
        <end position="597"/>
    </location>
</feature>
<keyword evidence="8" id="KW-0732">Signal</keyword>
<evidence type="ECO:0000256" key="17">
    <source>
        <dbReference type="SAM" id="MobiDB-lite"/>
    </source>
</evidence>
<keyword evidence="12" id="KW-0067">ATP-binding</keyword>
<evidence type="ECO:0000256" key="5">
    <source>
        <dbReference type="ARBA" id="ARBA00022614"/>
    </source>
</evidence>
<keyword evidence="6" id="KW-0808">Transferase</keyword>
<dbReference type="Gene3D" id="1.10.510.10">
    <property type="entry name" value="Transferase(Phosphotransferase) domain 1"/>
    <property type="match status" value="1"/>
</dbReference>
<dbReference type="Gramene" id="OE9A000476T1">
    <property type="protein sequence ID" value="OE9A000476C1"/>
    <property type="gene ID" value="OE9A000476"/>
</dbReference>
<reference evidence="20 21" key="1">
    <citation type="submission" date="2019-12" db="EMBL/GenBank/DDBJ databases">
        <authorList>
            <person name="Alioto T."/>
            <person name="Alioto T."/>
            <person name="Gomez Garrido J."/>
        </authorList>
    </citation>
    <scope>NUCLEOTIDE SEQUENCE [LARGE SCALE GENOMIC DNA]</scope>
</reference>